<dbReference type="STRING" id="190192.MK1374"/>
<name>Q8TVL5_METKA</name>
<dbReference type="Proteomes" id="UP000001826">
    <property type="component" value="Chromosome"/>
</dbReference>
<keyword evidence="1" id="KW-1133">Transmembrane helix</keyword>
<keyword evidence="1" id="KW-0812">Transmembrane</keyword>
<gene>
    <name evidence="2" type="ordered locus">MK1374</name>
</gene>
<dbReference type="EnsemblBacteria" id="AAM02587">
    <property type="protein sequence ID" value="AAM02587"/>
    <property type="gene ID" value="MK1374"/>
</dbReference>
<evidence type="ECO:0000256" key="1">
    <source>
        <dbReference type="SAM" id="Phobius"/>
    </source>
</evidence>
<dbReference type="AlphaFoldDB" id="Q8TVL5"/>
<accession>Q8TVL5</accession>
<reference evidence="2 3" key="1">
    <citation type="journal article" date="2002" name="Proc. Natl. Acad. Sci. U.S.A.">
        <title>The complete genome of hyperthermophile Methanopyrus kandleri AV19 and monophyly of archaeal methanogens.</title>
        <authorList>
            <person name="Slesarev A.I."/>
            <person name="Mezhevaya K.V."/>
            <person name="Makarova K.S."/>
            <person name="Polushin N.N."/>
            <person name="Shcherbinina O.V."/>
            <person name="Shakhova V.V."/>
            <person name="Belova G.I."/>
            <person name="Aravind L."/>
            <person name="Natale D.A."/>
            <person name="Rogozin I.B."/>
            <person name="Tatusov R.L."/>
            <person name="Wolf Y.I."/>
            <person name="Stetter K.O."/>
            <person name="Malykh A.G."/>
            <person name="Koonin E.V."/>
            <person name="Kozyavkin S.A."/>
        </authorList>
    </citation>
    <scope>NUCLEOTIDE SEQUENCE [LARGE SCALE GENOMIC DNA]</scope>
    <source>
        <strain evidence="3">AV19 / DSM 6324 / JCM 9639 / NBRC 100938</strain>
    </source>
</reference>
<dbReference type="KEGG" id="mka:MK1374"/>
<evidence type="ECO:0000313" key="3">
    <source>
        <dbReference type="Proteomes" id="UP000001826"/>
    </source>
</evidence>
<evidence type="ECO:0000313" key="2">
    <source>
        <dbReference type="EMBL" id="AAM02587.1"/>
    </source>
</evidence>
<proteinExistence type="predicted"/>
<keyword evidence="1" id="KW-0472">Membrane</keyword>
<protein>
    <submittedName>
        <fullName evidence="2">Uncharacterized protein</fullName>
    </submittedName>
</protein>
<sequence>MPVYKSAGVEYKPSLYVIPMCFQGDLIAGELAVATLLFVIIVGSLSLISLRNAIHARDKGRVVLHIGMLTFLASFTYAAFRMVQSSLFVPVGPPSPRTVAVPPAIVSGNEINMVFVASLIGLGLVVVGAIASMTRRIRV</sequence>
<feature type="transmembrane region" description="Helical" evidence="1">
    <location>
        <begin position="62"/>
        <end position="80"/>
    </location>
</feature>
<dbReference type="EMBL" id="AE009439">
    <property type="protein sequence ID" value="AAM02587.1"/>
    <property type="molecule type" value="Genomic_DNA"/>
</dbReference>
<dbReference type="HOGENOM" id="CLU_1840581_0_0_2"/>
<dbReference type="PaxDb" id="190192-MK1374"/>
<dbReference type="InParanoid" id="Q8TVL5"/>
<feature type="transmembrane region" description="Helical" evidence="1">
    <location>
        <begin position="26"/>
        <end position="50"/>
    </location>
</feature>
<keyword evidence="3" id="KW-1185">Reference proteome</keyword>
<organism evidence="2 3">
    <name type="scientific">Methanopyrus kandleri (strain AV19 / DSM 6324 / JCM 9639 / NBRC 100938)</name>
    <dbReference type="NCBI Taxonomy" id="190192"/>
    <lineage>
        <taxon>Archaea</taxon>
        <taxon>Methanobacteriati</taxon>
        <taxon>Methanobacteriota</taxon>
        <taxon>Methanomada group</taxon>
        <taxon>Methanopyri</taxon>
        <taxon>Methanopyrales</taxon>
        <taxon>Methanopyraceae</taxon>
        <taxon>Methanopyrus</taxon>
    </lineage>
</organism>
<feature type="transmembrane region" description="Helical" evidence="1">
    <location>
        <begin position="111"/>
        <end position="131"/>
    </location>
</feature>